<dbReference type="InterPro" id="IPR021196">
    <property type="entry name" value="PdxT/SNO_CS"/>
</dbReference>
<evidence type="ECO:0000256" key="5">
    <source>
        <dbReference type="ARBA" id="ARBA00023239"/>
    </source>
</evidence>
<protein>
    <recommendedName>
        <fullName evidence="10">Pyridoxal 5'-phosphate synthase subunit PdxT</fullName>
        <ecNumber evidence="10">4.3.3.6</ecNumber>
    </recommendedName>
    <alternativeName>
        <fullName evidence="10">Pdx2</fullName>
    </alternativeName>
    <alternativeName>
        <fullName evidence="10">Pyridoxal 5'-phosphate synthase glutaminase subunit</fullName>
        <ecNumber evidence="10">3.5.1.2</ecNumber>
    </alternativeName>
</protein>
<feature type="active site" description="Charge relay system" evidence="10 11">
    <location>
        <position position="192"/>
    </location>
</feature>
<dbReference type="GO" id="GO:0004359">
    <property type="term" value="F:glutaminase activity"/>
    <property type="evidence" value="ECO:0007669"/>
    <property type="project" value="UniProtKB-UniRule"/>
</dbReference>
<keyword evidence="5 10" id="KW-0456">Lyase</keyword>
<comment type="subunit">
    <text evidence="9 10">In the presence of PdxS, forms a dodecamer of heterodimers. Only shows activity in the heterodimer.</text>
</comment>
<comment type="pathway">
    <text evidence="10">Cofactor biosynthesis; pyridoxal 5'-phosphate biosynthesis.</text>
</comment>
<sequence length="208" mass="23199">MEARRDRQPEATPTRYRRPRVGILAVQGAFAEHRERLQCLGATCVELRQASDLDIPFDRLVLPGGESTAQGKLLDRLGMLAALQRRIEEGMPVLGTCAGMILLAKAIDEQSEQDHPAPRLKTMDIAVTRNAFGRQLASFRTEEDLHGCGRVPMTFIRAPYVHACGPSVEVLAEVDGRIVAAREKNQIALAFHPELDPNDSIHRWFLRL</sequence>
<dbReference type="PANTHER" id="PTHR31559:SF0">
    <property type="entry name" value="PYRIDOXAL 5'-PHOSPHATE SYNTHASE SUBUNIT SNO1-RELATED"/>
    <property type="match status" value="1"/>
</dbReference>
<evidence type="ECO:0000313" key="14">
    <source>
        <dbReference type="EMBL" id="QTU84619.1"/>
    </source>
</evidence>
<dbReference type="EC" id="4.3.3.6" evidence="10"/>
<evidence type="ECO:0000256" key="12">
    <source>
        <dbReference type="PIRSR" id="PIRSR005639-2"/>
    </source>
</evidence>
<evidence type="ECO:0000313" key="13">
    <source>
        <dbReference type="EMBL" id="NHM13298.1"/>
    </source>
</evidence>
<feature type="active site" description="Charge relay system" evidence="10 11">
    <location>
        <position position="194"/>
    </location>
</feature>
<dbReference type="InterPro" id="IPR029062">
    <property type="entry name" value="Class_I_gatase-like"/>
</dbReference>
<reference evidence="13 15" key="1">
    <citation type="submission" date="2019-11" db="EMBL/GenBank/DDBJ databases">
        <title>Eggerthellaceae novel genus isolated from the rectal contents of marmort.</title>
        <authorList>
            <person name="Zhang G."/>
        </authorList>
    </citation>
    <scope>NUCLEOTIDE SEQUENCE [LARGE SCALE GENOMIC DNA]</scope>
    <source>
        <strain evidence="13">Zg-886</strain>
        <strain evidence="15">zg-886</strain>
    </source>
</reference>
<dbReference type="PANTHER" id="PTHR31559">
    <property type="entry name" value="PYRIDOXAL 5'-PHOSPHATE SYNTHASE SUBUNIT SNO"/>
    <property type="match status" value="1"/>
</dbReference>
<dbReference type="Pfam" id="PF01174">
    <property type="entry name" value="SNO"/>
    <property type="match status" value="1"/>
</dbReference>
<comment type="catalytic activity">
    <reaction evidence="6 10">
        <text>aldehydo-D-ribose 5-phosphate + D-glyceraldehyde 3-phosphate + L-glutamine = pyridoxal 5'-phosphate + L-glutamate + phosphate + 3 H2O + H(+)</text>
        <dbReference type="Rhea" id="RHEA:31507"/>
        <dbReference type="ChEBI" id="CHEBI:15377"/>
        <dbReference type="ChEBI" id="CHEBI:15378"/>
        <dbReference type="ChEBI" id="CHEBI:29985"/>
        <dbReference type="ChEBI" id="CHEBI:43474"/>
        <dbReference type="ChEBI" id="CHEBI:58273"/>
        <dbReference type="ChEBI" id="CHEBI:58359"/>
        <dbReference type="ChEBI" id="CHEBI:59776"/>
        <dbReference type="ChEBI" id="CHEBI:597326"/>
        <dbReference type="EC" id="4.3.3.6"/>
    </reaction>
</comment>
<keyword evidence="15" id="KW-1185">Reference proteome</keyword>
<comment type="catalytic activity">
    <reaction evidence="7 10">
        <text>L-glutamine + H2O = L-glutamate + NH4(+)</text>
        <dbReference type="Rhea" id="RHEA:15889"/>
        <dbReference type="ChEBI" id="CHEBI:15377"/>
        <dbReference type="ChEBI" id="CHEBI:28938"/>
        <dbReference type="ChEBI" id="CHEBI:29985"/>
        <dbReference type="ChEBI" id="CHEBI:58359"/>
        <dbReference type="EC" id="3.5.1.2"/>
    </reaction>
</comment>
<dbReference type="KEGG" id="ebz:J7S26_01425"/>
<evidence type="ECO:0000256" key="9">
    <source>
        <dbReference type="ARBA" id="ARBA00064749"/>
    </source>
</evidence>
<evidence type="ECO:0000256" key="1">
    <source>
        <dbReference type="ARBA" id="ARBA00008345"/>
    </source>
</evidence>
<feature type="binding site" evidence="10 12">
    <location>
        <position position="129"/>
    </location>
    <ligand>
        <name>L-glutamine</name>
        <dbReference type="ChEBI" id="CHEBI:58359"/>
    </ligand>
</feature>
<evidence type="ECO:0000256" key="8">
    <source>
        <dbReference type="ARBA" id="ARBA00054599"/>
    </source>
</evidence>
<dbReference type="NCBIfam" id="TIGR03800">
    <property type="entry name" value="PLP_synth_Pdx2"/>
    <property type="match status" value="1"/>
</dbReference>
<evidence type="ECO:0000256" key="6">
    <source>
        <dbReference type="ARBA" id="ARBA00047992"/>
    </source>
</evidence>
<dbReference type="SUPFAM" id="SSF52317">
    <property type="entry name" value="Class I glutamine amidotransferase-like"/>
    <property type="match status" value="1"/>
</dbReference>
<dbReference type="Proteomes" id="UP000671910">
    <property type="component" value="Chromosome"/>
</dbReference>
<dbReference type="GO" id="GO:0042823">
    <property type="term" value="P:pyridoxal phosphate biosynthetic process"/>
    <property type="evidence" value="ECO:0007669"/>
    <property type="project" value="UniProtKB-UniRule"/>
</dbReference>
<keyword evidence="4 10" id="KW-0315">Glutamine amidotransferase</keyword>
<dbReference type="PIRSF" id="PIRSF005639">
    <property type="entry name" value="Glut_amidoT_SNO"/>
    <property type="match status" value="1"/>
</dbReference>
<comment type="function">
    <text evidence="8 10">Catalyzes the hydrolysis of glutamine to glutamate and ammonia as part of the biosynthesis of pyridoxal 5'-phosphate. The resulting ammonia molecule is channeled to the active site of PdxS.</text>
</comment>
<dbReference type="GO" id="GO:1903600">
    <property type="term" value="C:glutaminase complex"/>
    <property type="evidence" value="ECO:0007669"/>
    <property type="project" value="TreeGrafter"/>
</dbReference>
<dbReference type="GO" id="GO:0006543">
    <property type="term" value="P:L-glutamine catabolic process"/>
    <property type="evidence" value="ECO:0007669"/>
    <property type="project" value="UniProtKB-UniRule"/>
</dbReference>
<dbReference type="EC" id="3.5.1.2" evidence="10"/>
<feature type="binding site" evidence="10 12">
    <location>
        <begin position="156"/>
        <end position="157"/>
    </location>
    <ligand>
        <name>L-glutamine</name>
        <dbReference type="ChEBI" id="CHEBI:58359"/>
    </ligand>
</feature>
<dbReference type="GO" id="GO:0005829">
    <property type="term" value="C:cytosol"/>
    <property type="evidence" value="ECO:0007669"/>
    <property type="project" value="TreeGrafter"/>
</dbReference>
<dbReference type="HAMAP" id="MF_01615">
    <property type="entry name" value="PdxT"/>
    <property type="match status" value="1"/>
</dbReference>
<dbReference type="CDD" id="cd01749">
    <property type="entry name" value="GATase1_PB"/>
    <property type="match status" value="1"/>
</dbReference>
<evidence type="ECO:0000313" key="16">
    <source>
        <dbReference type="Proteomes" id="UP000671910"/>
    </source>
</evidence>
<proteinExistence type="inferred from homology"/>
<dbReference type="RefSeq" id="WP_166338059.1">
    <property type="nucleotide sequence ID" value="NZ_CP072829.1"/>
</dbReference>
<dbReference type="EMBL" id="WPCR01000001">
    <property type="protein sequence ID" value="NHM13298.1"/>
    <property type="molecule type" value="Genomic_DNA"/>
</dbReference>
<dbReference type="AlphaFoldDB" id="A0A9E6MRH3"/>
<evidence type="ECO:0000256" key="3">
    <source>
        <dbReference type="ARBA" id="ARBA00022898"/>
    </source>
</evidence>
<evidence type="ECO:0000256" key="4">
    <source>
        <dbReference type="ARBA" id="ARBA00022962"/>
    </source>
</evidence>
<keyword evidence="2 10" id="KW-0378">Hydrolase</keyword>
<dbReference type="PROSITE" id="PS01236">
    <property type="entry name" value="PDXT_SNO_1"/>
    <property type="match status" value="1"/>
</dbReference>
<reference evidence="14" key="2">
    <citation type="submission" date="2021-04" db="EMBL/GenBank/DDBJ databases">
        <title>Novel species in family Eggerthellaceae.</title>
        <authorList>
            <person name="Zhang G."/>
        </authorList>
    </citation>
    <scope>NUCLEOTIDE SEQUENCE</scope>
    <source>
        <strain evidence="14">Zg-886</strain>
    </source>
</reference>
<dbReference type="InterPro" id="IPR002161">
    <property type="entry name" value="PdxT/SNO"/>
</dbReference>
<evidence type="ECO:0000256" key="11">
    <source>
        <dbReference type="PIRSR" id="PIRSR005639-1"/>
    </source>
</evidence>
<dbReference type="GO" id="GO:0036381">
    <property type="term" value="F:pyridoxal 5'-phosphate synthase (glutamine hydrolysing) activity"/>
    <property type="evidence" value="ECO:0007669"/>
    <property type="project" value="UniProtKB-UniRule"/>
</dbReference>
<dbReference type="PROSITE" id="PS51130">
    <property type="entry name" value="PDXT_SNO_2"/>
    <property type="match status" value="1"/>
</dbReference>
<evidence type="ECO:0000313" key="15">
    <source>
        <dbReference type="Proteomes" id="UP000636394"/>
    </source>
</evidence>
<comment type="similarity">
    <text evidence="1 10">Belongs to the glutaminase PdxT/SNO family.</text>
</comment>
<dbReference type="Gene3D" id="3.40.50.880">
    <property type="match status" value="1"/>
</dbReference>
<dbReference type="EMBL" id="CP072829">
    <property type="protein sequence ID" value="QTU84619.1"/>
    <property type="molecule type" value="Genomic_DNA"/>
</dbReference>
<gene>
    <name evidence="10 14" type="primary">pdxT</name>
    <name evidence="13" type="ORF">GMI68_00675</name>
    <name evidence="14" type="ORF">J7S26_01425</name>
</gene>
<dbReference type="Proteomes" id="UP000636394">
    <property type="component" value="Unassembled WGS sequence"/>
</dbReference>
<evidence type="ECO:0000256" key="7">
    <source>
        <dbReference type="ARBA" id="ARBA00049534"/>
    </source>
</evidence>
<name>A0A9E6MRH3_9ACTN</name>
<keyword evidence="3 10" id="KW-0663">Pyridoxal phosphate</keyword>
<dbReference type="GO" id="GO:0008614">
    <property type="term" value="P:pyridoxine metabolic process"/>
    <property type="evidence" value="ECO:0007669"/>
    <property type="project" value="TreeGrafter"/>
</dbReference>
<dbReference type="PROSITE" id="PS51273">
    <property type="entry name" value="GATASE_TYPE_1"/>
    <property type="match status" value="1"/>
</dbReference>
<feature type="active site" description="Nucleophile" evidence="10 11">
    <location>
        <position position="97"/>
    </location>
</feature>
<feature type="binding site" evidence="10 12">
    <location>
        <begin position="65"/>
        <end position="67"/>
    </location>
    <ligand>
        <name>L-glutamine</name>
        <dbReference type="ChEBI" id="CHEBI:58359"/>
    </ligand>
</feature>
<evidence type="ECO:0000256" key="10">
    <source>
        <dbReference type="HAMAP-Rule" id="MF_01615"/>
    </source>
</evidence>
<organism evidence="14 16">
    <name type="scientific">Xiamenia xianingshaonis</name>
    <dbReference type="NCBI Taxonomy" id="2682776"/>
    <lineage>
        <taxon>Bacteria</taxon>
        <taxon>Bacillati</taxon>
        <taxon>Actinomycetota</taxon>
        <taxon>Coriobacteriia</taxon>
        <taxon>Eggerthellales</taxon>
        <taxon>Eggerthellaceae</taxon>
        <taxon>Xiamenia</taxon>
    </lineage>
</organism>
<evidence type="ECO:0000256" key="2">
    <source>
        <dbReference type="ARBA" id="ARBA00022801"/>
    </source>
</evidence>
<dbReference type="FunFam" id="3.40.50.880:FF:000010">
    <property type="entry name" value="uncharacterized protein LOC100176842 isoform X2"/>
    <property type="match status" value="1"/>
</dbReference>
<accession>A0A9E6MRH3</accession>